<reference evidence="3" key="1">
    <citation type="submission" date="2019-03" db="EMBL/GenBank/DDBJ databases">
        <authorList>
            <consortium name="Pathogen Informatics"/>
        </authorList>
    </citation>
    <scope>NUCLEOTIDE SEQUENCE</scope>
    <source>
        <strain evidence="3">5012STDY7626354</strain>
    </source>
</reference>
<proteinExistence type="predicted"/>
<evidence type="ECO:0000256" key="1">
    <source>
        <dbReference type="SAM" id="MobiDB-lite"/>
    </source>
</evidence>
<keyword evidence="2" id="KW-0472">Membrane</keyword>
<organism evidence="3">
    <name type="scientific">Klebsiella pneumoniae</name>
    <dbReference type="NCBI Taxonomy" id="573"/>
    <lineage>
        <taxon>Bacteria</taxon>
        <taxon>Pseudomonadati</taxon>
        <taxon>Pseudomonadota</taxon>
        <taxon>Gammaproteobacteria</taxon>
        <taxon>Enterobacterales</taxon>
        <taxon>Enterobacteriaceae</taxon>
        <taxon>Klebsiella/Raoultella group</taxon>
        <taxon>Klebsiella</taxon>
        <taxon>Klebsiella pneumoniae complex</taxon>
    </lineage>
</organism>
<feature type="region of interest" description="Disordered" evidence="1">
    <location>
        <begin position="168"/>
        <end position="199"/>
    </location>
</feature>
<dbReference type="EMBL" id="CAAHCY010000001">
    <property type="protein sequence ID" value="VGL89485.1"/>
    <property type="molecule type" value="Genomic_DNA"/>
</dbReference>
<evidence type="ECO:0000256" key="2">
    <source>
        <dbReference type="SAM" id="Phobius"/>
    </source>
</evidence>
<feature type="transmembrane region" description="Helical" evidence="2">
    <location>
        <begin position="142"/>
        <end position="161"/>
    </location>
</feature>
<protein>
    <submittedName>
        <fullName evidence="3">Uncharacterized protein</fullName>
    </submittedName>
</protein>
<accession>A0A486QIW6</accession>
<keyword evidence="2" id="KW-0812">Transmembrane</keyword>
<feature type="compositionally biased region" description="Polar residues" evidence="1">
    <location>
        <begin position="168"/>
        <end position="192"/>
    </location>
</feature>
<evidence type="ECO:0000313" key="3">
    <source>
        <dbReference type="EMBL" id="VGL89485.1"/>
    </source>
</evidence>
<name>A0A486QIW6_KLEPN</name>
<dbReference type="RefSeq" id="WP_137916672.1">
    <property type="nucleotide sequence ID" value="NZ_CP074528.1"/>
</dbReference>
<gene>
    <name evidence="3" type="ORF">SAMEA4873555_01320</name>
</gene>
<dbReference type="AlphaFoldDB" id="A0A486QIW6"/>
<keyword evidence="2" id="KW-1133">Transmembrane helix</keyword>
<sequence>MERITPTSSPFTKSISSAVITATIVGAGVTAYDGGTLSSWGSQSIRLPHDSFSGFDTKIHLSDAPPDHLSADVKVSNFTKDELNAKLAQNKAEVDSVAAGMKTEMANFRTAYVESFSEISKTLSRIEAKADATEKRLTQAQWIVSLVISICAVTLSAVIFFSNKSAQRNDSNHNVASQPTATLEQSHQGSNAPLPPKSN</sequence>